<name>A0ABZ0Z225_9CAUD</name>
<dbReference type="Proteomes" id="UP001358193">
    <property type="component" value="Segment"/>
</dbReference>
<evidence type="ECO:0008006" key="3">
    <source>
        <dbReference type="Google" id="ProtNLM"/>
    </source>
</evidence>
<keyword evidence="2" id="KW-1185">Reference proteome</keyword>
<proteinExistence type="predicted"/>
<reference evidence="1 2" key="1">
    <citation type="submission" date="2023-11" db="EMBL/GenBank/DDBJ databases">
        <authorList>
            <person name="Cook R."/>
            <person name="Crisci M."/>
            <person name="Pye H."/>
            <person name="Adriaenssens E."/>
            <person name="Santini J."/>
        </authorList>
    </citation>
    <scope>NUCLEOTIDE SEQUENCE [LARGE SCALE GENOMIC DNA]</scope>
    <source>
        <strain evidence="1">Lak_Megaphage_Sonny</strain>
    </source>
</reference>
<dbReference type="EMBL" id="OR769223">
    <property type="protein sequence ID" value="WQJ53244.1"/>
    <property type="molecule type" value="Genomic_DNA"/>
</dbReference>
<accession>A0ABZ0Z225</accession>
<protein>
    <recommendedName>
        <fullName evidence="3">Restriction endonuclease type IV Mrr domain-containing protein</fullName>
    </recommendedName>
</protein>
<evidence type="ECO:0000313" key="1">
    <source>
        <dbReference type="EMBL" id="WQJ53244.1"/>
    </source>
</evidence>
<organism evidence="1 2">
    <name type="scientific">phage Lak_Megaphage_Sonny</name>
    <dbReference type="NCBI Taxonomy" id="3109229"/>
    <lineage>
        <taxon>Viruses</taxon>
        <taxon>Duplodnaviria</taxon>
        <taxon>Heunggongvirae</taxon>
        <taxon>Uroviricota</taxon>
        <taxon>Caudoviricetes</taxon>
        <taxon>Caudoviricetes code 15 clade</taxon>
    </lineage>
</organism>
<evidence type="ECO:0000313" key="2">
    <source>
        <dbReference type="Proteomes" id="UP001358193"/>
    </source>
</evidence>
<sequence length="246" mass="29012">MELFNIFRHYTEQNYLENWSRKGFYENNGQLIHCKLLNVCKDIKFLEDIDNFSNVHLFTKYIQDKLVEYGITENALTSQFKGYIFELFTECFLNYFSNIAILNANKNEINLYTIKYVCLPPESYKDYGIDQLCRITANDGISKNAVIQVKFRTSDEFNLSTTIIDKLGFQGSRAGFINPITPENNKDKTLILFTNLYYNEYKRAFENNIGFENLLIIDGTSIDYNIKNNDFWQFFKNLLQNIIQYA</sequence>